<dbReference type="Proteomes" id="UP000295341">
    <property type="component" value="Unassembled WGS sequence"/>
</dbReference>
<dbReference type="NCBIfam" id="TIGR00361">
    <property type="entry name" value="ComEC_Rec2"/>
    <property type="match status" value="1"/>
</dbReference>
<feature type="transmembrane region" description="Helical" evidence="6">
    <location>
        <begin position="53"/>
        <end position="73"/>
    </location>
</feature>
<keyword evidence="3 6" id="KW-0812">Transmembrane</keyword>
<dbReference type="Gene3D" id="3.60.15.10">
    <property type="entry name" value="Ribonuclease Z/Hydroxyacylglutathione hydrolase-like"/>
    <property type="match status" value="2"/>
</dbReference>
<feature type="transmembrane region" description="Helical" evidence="6">
    <location>
        <begin position="410"/>
        <end position="433"/>
    </location>
</feature>
<comment type="subcellular location">
    <subcellularLocation>
        <location evidence="1">Cell membrane</location>
        <topology evidence="1">Multi-pass membrane protein</topology>
    </subcellularLocation>
</comment>
<keyword evidence="2" id="KW-1003">Cell membrane</keyword>
<dbReference type="SUPFAM" id="SSF56281">
    <property type="entry name" value="Metallo-hydrolase/oxidoreductase"/>
    <property type="match status" value="1"/>
</dbReference>
<dbReference type="GO" id="GO:0030420">
    <property type="term" value="P:establishment of competence for transformation"/>
    <property type="evidence" value="ECO:0007669"/>
    <property type="project" value="InterPro"/>
</dbReference>
<dbReference type="PANTHER" id="PTHR30619:SF1">
    <property type="entry name" value="RECOMBINATION PROTEIN 2"/>
    <property type="match status" value="1"/>
</dbReference>
<organism evidence="8 9">
    <name type="scientific">Panacagrimonas perspica</name>
    <dbReference type="NCBI Taxonomy" id="381431"/>
    <lineage>
        <taxon>Bacteria</taxon>
        <taxon>Pseudomonadati</taxon>
        <taxon>Pseudomonadota</taxon>
        <taxon>Gammaproteobacteria</taxon>
        <taxon>Nevskiales</taxon>
        <taxon>Nevskiaceae</taxon>
        <taxon>Panacagrimonas</taxon>
    </lineage>
</organism>
<dbReference type="InterPro" id="IPR036866">
    <property type="entry name" value="RibonucZ/Hydroxyglut_hydro"/>
</dbReference>
<dbReference type="InterPro" id="IPR001279">
    <property type="entry name" value="Metallo-B-lactamas"/>
</dbReference>
<dbReference type="InterPro" id="IPR052159">
    <property type="entry name" value="Competence_DNA_uptake"/>
</dbReference>
<feature type="transmembrane region" description="Helical" evidence="6">
    <location>
        <begin position="281"/>
        <end position="299"/>
    </location>
</feature>
<dbReference type="CDD" id="cd07731">
    <property type="entry name" value="ComA-like_MBL-fold"/>
    <property type="match status" value="1"/>
</dbReference>
<evidence type="ECO:0000256" key="1">
    <source>
        <dbReference type="ARBA" id="ARBA00004651"/>
    </source>
</evidence>
<feature type="transmembrane region" description="Helical" evidence="6">
    <location>
        <begin position="375"/>
        <end position="398"/>
    </location>
</feature>
<evidence type="ECO:0000256" key="2">
    <source>
        <dbReference type="ARBA" id="ARBA00022475"/>
    </source>
</evidence>
<dbReference type="InterPro" id="IPR004477">
    <property type="entry name" value="ComEC_N"/>
</dbReference>
<dbReference type="SMART" id="SM00849">
    <property type="entry name" value="Lactamase_B"/>
    <property type="match status" value="1"/>
</dbReference>
<evidence type="ECO:0000256" key="4">
    <source>
        <dbReference type="ARBA" id="ARBA00022989"/>
    </source>
</evidence>
<dbReference type="Pfam" id="PF00753">
    <property type="entry name" value="Lactamase_B"/>
    <property type="match status" value="1"/>
</dbReference>
<dbReference type="OrthoDB" id="9761531at2"/>
<dbReference type="InterPro" id="IPR025405">
    <property type="entry name" value="DUF4131"/>
</dbReference>
<dbReference type="Pfam" id="PF13567">
    <property type="entry name" value="DUF4131"/>
    <property type="match status" value="1"/>
</dbReference>
<dbReference type="NCBIfam" id="TIGR00360">
    <property type="entry name" value="ComEC_N-term"/>
    <property type="match status" value="1"/>
</dbReference>
<accession>A0A4R7NYD2</accession>
<dbReference type="InterPro" id="IPR004797">
    <property type="entry name" value="Competence_ComEC/Rec2"/>
</dbReference>
<keyword evidence="9" id="KW-1185">Reference proteome</keyword>
<sequence length="694" mass="74345">MDDRVRPASPDVRKLSFAFVAGVLATHAATNLLPAWVLVLLGLSALPPWRGRALWSAAVLGLLIASLHGQRYLDERWPAARHGEQIDVVGHVVSLPERSLATGREGSDADLHTLRFEFEPVDPALPRRIRASWYRTQTTLRGGDCWKLTLRVRTPHGSSNPRAFDYEGWLYRRGIGAVATVRDGVPCAEERPMPVLRARQAIVDRIDAWLGEHPGKAMAVALTVGDDAGFSDADWDAFRRTGTSHLVAISGFNIAILAGLAFLLLRWTWPASMRLALRLPAQKAAMVAAAIAGLGYGLLAGWESPAQRAALMLALLLLAALPDRRADPSRVLAFALALMLAFDPAAALAPGLWLSFGAVAAIFYSTAGRLRAPGVAVVAVKLQMMLSVLLAPLTLYFFDGAAWLGPFVNLLAVPAMAVLTPLVLAAVALAEVIPSLGVPALGWVADALHLLQVSFAWIATHAPSAWIPAAPPLAALLMSLFGALLLFAPRGWPLRWLALPCFVPLLLPPQAPVHGPFEMTVLDVGQGLAVLVRTPHHSLLYDAGPAFEDGFDAGESVVAPYILGLGQRDVDRLLLSHGDSDHSGGVPAVRRLVGVRDELGTLPANACHEGQGWEWDGVRFELLHPDAGTWSDNNRSCVMRVSAPGFSALLTGDIERGAEARLLDVHAGAMKADVLIAPHHGSLLTLFLFNSVIL</sequence>
<feature type="transmembrane region" description="Helical" evidence="6">
    <location>
        <begin position="15"/>
        <end position="41"/>
    </location>
</feature>
<feature type="transmembrane region" description="Helical" evidence="6">
    <location>
        <begin position="465"/>
        <end position="487"/>
    </location>
</feature>
<evidence type="ECO:0000256" key="5">
    <source>
        <dbReference type="ARBA" id="ARBA00023136"/>
    </source>
</evidence>
<evidence type="ECO:0000313" key="9">
    <source>
        <dbReference type="Proteomes" id="UP000295341"/>
    </source>
</evidence>
<dbReference type="AlphaFoldDB" id="A0A4R7NYD2"/>
<name>A0A4R7NYD2_9GAMM</name>
<gene>
    <name evidence="8" type="ORF">DFR24_4347</name>
</gene>
<feature type="transmembrane region" description="Helical" evidence="6">
    <location>
        <begin position="246"/>
        <end position="269"/>
    </location>
</feature>
<evidence type="ECO:0000259" key="7">
    <source>
        <dbReference type="SMART" id="SM00849"/>
    </source>
</evidence>
<comment type="caution">
    <text evidence="8">The sequence shown here is derived from an EMBL/GenBank/DDBJ whole genome shotgun (WGS) entry which is preliminary data.</text>
</comment>
<protein>
    <submittedName>
        <fullName evidence="8">Competence protein ComEC</fullName>
    </submittedName>
</protein>
<keyword evidence="4 6" id="KW-1133">Transmembrane helix</keyword>
<dbReference type="EMBL" id="SOBT01000011">
    <property type="protein sequence ID" value="TDU25902.1"/>
    <property type="molecule type" value="Genomic_DNA"/>
</dbReference>
<dbReference type="GO" id="GO:0005886">
    <property type="term" value="C:plasma membrane"/>
    <property type="evidence" value="ECO:0007669"/>
    <property type="project" value="UniProtKB-SubCell"/>
</dbReference>
<feature type="transmembrane region" description="Helical" evidence="6">
    <location>
        <begin position="306"/>
        <end position="322"/>
    </location>
</feature>
<evidence type="ECO:0000313" key="8">
    <source>
        <dbReference type="EMBL" id="TDU25902.1"/>
    </source>
</evidence>
<dbReference type="PANTHER" id="PTHR30619">
    <property type="entry name" value="DNA INTERNALIZATION/COMPETENCE PROTEIN COMEC/REC2"/>
    <property type="match status" value="1"/>
</dbReference>
<evidence type="ECO:0000256" key="6">
    <source>
        <dbReference type="SAM" id="Phobius"/>
    </source>
</evidence>
<feature type="domain" description="Metallo-beta-lactamase" evidence="7">
    <location>
        <begin position="526"/>
        <end position="680"/>
    </location>
</feature>
<feature type="transmembrane region" description="Helical" evidence="6">
    <location>
        <begin position="440"/>
        <end position="459"/>
    </location>
</feature>
<keyword evidence="5 6" id="KW-0472">Membrane</keyword>
<dbReference type="Pfam" id="PF03772">
    <property type="entry name" value="Competence"/>
    <property type="match status" value="1"/>
</dbReference>
<proteinExistence type="predicted"/>
<dbReference type="InterPro" id="IPR035681">
    <property type="entry name" value="ComA-like_MBL"/>
</dbReference>
<dbReference type="RefSeq" id="WP_133883476.1">
    <property type="nucleotide sequence ID" value="NZ_MWIN01000013.1"/>
</dbReference>
<feature type="transmembrane region" description="Helical" evidence="6">
    <location>
        <begin position="334"/>
        <end position="363"/>
    </location>
</feature>
<evidence type="ECO:0000256" key="3">
    <source>
        <dbReference type="ARBA" id="ARBA00022692"/>
    </source>
</evidence>
<reference evidence="8 9" key="1">
    <citation type="submission" date="2019-03" db="EMBL/GenBank/DDBJ databases">
        <title>Genomic Encyclopedia of Type Strains, Phase IV (KMG-IV): sequencing the most valuable type-strain genomes for metagenomic binning, comparative biology and taxonomic classification.</title>
        <authorList>
            <person name="Goeker M."/>
        </authorList>
    </citation>
    <scope>NUCLEOTIDE SEQUENCE [LARGE SCALE GENOMIC DNA]</scope>
    <source>
        <strain evidence="8 9">DSM 26377</strain>
    </source>
</reference>